<evidence type="ECO:0000256" key="5">
    <source>
        <dbReference type="SAM" id="MobiDB-lite"/>
    </source>
</evidence>
<keyword evidence="7" id="KW-1185">Reference proteome</keyword>
<dbReference type="GO" id="GO:0042797">
    <property type="term" value="P:tRNA transcription by RNA polymerase III"/>
    <property type="evidence" value="ECO:0007669"/>
    <property type="project" value="TreeGrafter"/>
</dbReference>
<accession>A0A8S1F9J8</accession>
<dbReference type="OrthoDB" id="5836119at2759"/>
<gene>
    <name evidence="6" type="ORF">CBOVIS_LOCUS9596</name>
</gene>
<dbReference type="GO" id="GO:0003677">
    <property type="term" value="F:DNA binding"/>
    <property type="evidence" value="ECO:0007669"/>
    <property type="project" value="InterPro"/>
</dbReference>
<evidence type="ECO:0000256" key="1">
    <source>
        <dbReference type="ARBA" id="ARBA00004123"/>
    </source>
</evidence>
<dbReference type="Pfam" id="PF05132">
    <property type="entry name" value="RNA_pol_Rpc4"/>
    <property type="match status" value="1"/>
</dbReference>
<comment type="caution">
    <text evidence="6">The sequence shown here is derived from an EMBL/GenBank/DDBJ whole genome shotgun (WGS) entry which is preliminary data.</text>
</comment>
<proteinExistence type="predicted"/>
<protein>
    <recommendedName>
        <fullName evidence="8">DNA-directed RNA polymerase III subunit RPC4</fullName>
    </recommendedName>
</protein>
<evidence type="ECO:0000256" key="4">
    <source>
        <dbReference type="ARBA" id="ARBA00023242"/>
    </source>
</evidence>
<comment type="subcellular location">
    <subcellularLocation>
        <location evidence="1">Nucleus</location>
    </subcellularLocation>
</comment>
<feature type="compositionally biased region" description="Basic and acidic residues" evidence="5">
    <location>
        <begin position="73"/>
        <end position="82"/>
    </location>
</feature>
<feature type="compositionally biased region" description="Basic and acidic residues" evidence="5">
    <location>
        <begin position="105"/>
        <end position="115"/>
    </location>
</feature>
<feature type="region of interest" description="Disordered" evidence="5">
    <location>
        <begin position="1"/>
        <end position="115"/>
    </location>
</feature>
<evidence type="ECO:0008006" key="8">
    <source>
        <dbReference type="Google" id="ProtNLM"/>
    </source>
</evidence>
<organism evidence="6 7">
    <name type="scientific">Caenorhabditis bovis</name>
    <dbReference type="NCBI Taxonomy" id="2654633"/>
    <lineage>
        <taxon>Eukaryota</taxon>
        <taxon>Metazoa</taxon>
        <taxon>Ecdysozoa</taxon>
        <taxon>Nematoda</taxon>
        <taxon>Chromadorea</taxon>
        <taxon>Rhabditida</taxon>
        <taxon>Rhabditina</taxon>
        <taxon>Rhabditomorpha</taxon>
        <taxon>Rhabditoidea</taxon>
        <taxon>Rhabditidae</taxon>
        <taxon>Peloderinae</taxon>
        <taxon>Caenorhabditis</taxon>
    </lineage>
</organism>
<sequence>MSSKLPNRPNLALAGKREASAPKPNSSAKRGGTVGRGRGRGRGGAQDSRGPAKRQELIQTGGVFSEGLGGDFPSRRKERDADTQQFSYKKSGIAQPKNDLSKSNLSKEEREEISKKLTDGKTSFKGWEEIWESDEDLDDQQLNSLRPKGILSSYKKGKFMPFVLPQEDKPQFRSVIDSNTPNYDDSDEELKDVNPDLKGGIRKKKPTASEMISILEGSADNLIHLQLPSVIGSLCHFMKNQKIEENNGQNAMEVDDEPNRDLASCSDQILQPGQKIGKLQVTKKGNVLLKIGGHTINITSRTTSGRQQGTVLLETETFEQNTDQFGIFFFKNPIRSGSNALYYMGNVKHNLVGSMSWSQLNEHRKQLDEIEEKKEKSVKDVKRPNELLELEAAQKSWMQIADKWASGRT</sequence>
<keyword evidence="3" id="KW-0804">Transcription</keyword>
<dbReference type="Proteomes" id="UP000494206">
    <property type="component" value="Unassembled WGS sequence"/>
</dbReference>
<dbReference type="InterPro" id="IPR007811">
    <property type="entry name" value="RPC4"/>
</dbReference>
<evidence type="ECO:0000313" key="7">
    <source>
        <dbReference type="Proteomes" id="UP000494206"/>
    </source>
</evidence>
<dbReference type="GO" id="GO:0005666">
    <property type="term" value="C:RNA polymerase III complex"/>
    <property type="evidence" value="ECO:0007669"/>
    <property type="project" value="InterPro"/>
</dbReference>
<keyword evidence="2" id="KW-0240">DNA-directed RNA polymerase</keyword>
<name>A0A8S1F9J8_9PELO</name>
<dbReference type="PANTHER" id="PTHR13408">
    <property type="entry name" value="DNA-DIRECTED RNA POLYMERASE III"/>
    <property type="match status" value="1"/>
</dbReference>
<evidence type="ECO:0000313" key="6">
    <source>
        <dbReference type="EMBL" id="CAB3407711.1"/>
    </source>
</evidence>
<keyword evidence="4" id="KW-0539">Nucleus</keyword>
<dbReference type="EMBL" id="CADEPM010000006">
    <property type="protein sequence ID" value="CAB3407711.1"/>
    <property type="molecule type" value="Genomic_DNA"/>
</dbReference>
<dbReference type="AlphaFoldDB" id="A0A8S1F9J8"/>
<evidence type="ECO:0000256" key="2">
    <source>
        <dbReference type="ARBA" id="ARBA00022478"/>
    </source>
</evidence>
<feature type="region of interest" description="Disordered" evidence="5">
    <location>
        <begin position="179"/>
        <end position="204"/>
    </location>
</feature>
<dbReference type="PANTHER" id="PTHR13408:SF0">
    <property type="entry name" value="DNA-DIRECTED RNA POLYMERASE III SUBUNIT RPC4"/>
    <property type="match status" value="1"/>
</dbReference>
<reference evidence="6 7" key="1">
    <citation type="submission" date="2020-04" db="EMBL/GenBank/DDBJ databases">
        <authorList>
            <person name="Laetsch R D."/>
            <person name="Stevens L."/>
            <person name="Kumar S."/>
            <person name="Blaxter L. M."/>
        </authorList>
    </citation>
    <scope>NUCLEOTIDE SEQUENCE [LARGE SCALE GENOMIC DNA]</scope>
</reference>
<evidence type="ECO:0000256" key="3">
    <source>
        <dbReference type="ARBA" id="ARBA00023163"/>
    </source>
</evidence>